<evidence type="ECO:0008006" key="3">
    <source>
        <dbReference type="Google" id="ProtNLM"/>
    </source>
</evidence>
<dbReference type="Gene3D" id="3.40.30.10">
    <property type="entry name" value="Glutaredoxin"/>
    <property type="match status" value="1"/>
</dbReference>
<dbReference type="AlphaFoldDB" id="A0A1X7PRH9"/>
<dbReference type="Proteomes" id="UP000193083">
    <property type="component" value="Unassembled WGS sequence"/>
</dbReference>
<proteinExistence type="predicted"/>
<reference evidence="1 2" key="1">
    <citation type="submission" date="2017-04" db="EMBL/GenBank/DDBJ databases">
        <authorList>
            <person name="Afonso C.L."/>
            <person name="Miller P.J."/>
            <person name="Scott M.A."/>
            <person name="Spackman E."/>
            <person name="Goraichik I."/>
            <person name="Dimitrov K.M."/>
            <person name="Suarez D.L."/>
            <person name="Swayne D.E."/>
        </authorList>
    </citation>
    <scope>NUCLEOTIDE SEQUENCE [LARGE SCALE GENOMIC DNA]</scope>
    <source>
        <strain evidence="1 2">B5P</strain>
    </source>
</reference>
<dbReference type="EMBL" id="FXBL01000004">
    <property type="protein sequence ID" value="SMH53920.1"/>
    <property type="molecule type" value="Genomic_DNA"/>
</dbReference>
<gene>
    <name evidence="1" type="ORF">SAMN02982922_4966</name>
</gene>
<protein>
    <recommendedName>
        <fullName evidence="3">Glutathione S-transferase</fullName>
    </recommendedName>
</protein>
<keyword evidence="2" id="KW-1185">Reference proteome</keyword>
<name>A0A1X7PRH9_9HYPH</name>
<organism evidence="1 2">
    <name type="scientific">Mesorhizobium australicum</name>
    <dbReference type="NCBI Taxonomy" id="536018"/>
    <lineage>
        <taxon>Bacteria</taxon>
        <taxon>Pseudomonadati</taxon>
        <taxon>Pseudomonadota</taxon>
        <taxon>Alphaproteobacteria</taxon>
        <taxon>Hyphomicrobiales</taxon>
        <taxon>Phyllobacteriaceae</taxon>
        <taxon>Mesorhizobium</taxon>
    </lineage>
</organism>
<sequence>MPEPVELYFRPTPNGMKIAILFEELGLDRVGAREAVGAAYRRHMS</sequence>
<evidence type="ECO:0000313" key="1">
    <source>
        <dbReference type="EMBL" id="SMH53920.1"/>
    </source>
</evidence>
<accession>A0A1X7PRH9</accession>
<dbReference type="RefSeq" id="WP_176247616.1">
    <property type="nucleotide sequence ID" value="NZ_FXBL01000004.1"/>
</dbReference>
<evidence type="ECO:0000313" key="2">
    <source>
        <dbReference type="Proteomes" id="UP000193083"/>
    </source>
</evidence>